<dbReference type="AlphaFoldDB" id="A0A964FHH2"/>
<dbReference type="Proteomes" id="UP000729733">
    <property type="component" value="Unassembled WGS sequence"/>
</dbReference>
<proteinExistence type="predicted"/>
<evidence type="ECO:0000259" key="1">
    <source>
        <dbReference type="Pfam" id="PF05901"/>
    </source>
</evidence>
<dbReference type="EMBL" id="JADWDC010000065">
    <property type="protein sequence ID" value="MCC0179067.1"/>
    <property type="molecule type" value="Genomic_DNA"/>
</dbReference>
<name>A0A964FHH2_9CYAN</name>
<gene>
    <name evidence="2" type="ORF">I4641_19040</name>
</gene>
<comment type="caution">
    <text evidence="2">The sequence shown here is derived from an EMBL/GenBank/DDBJ whole genome shotgun (WGS) entry which is preliminary data.</text>
</comment>
<keyword evidence="3" id="KW-1185">Reference proteome</keyword>
<dbReference type="Pfam" id="PF05901">
    <property type="entry name" value="Excalibur"/>
    <property type="match status" value="1"/>
</dbReference>
<accession>A0A964FHH2</accession>
<reference evidence="2" key="1">
    <citation type="journal article" date="2021" name="Antonie Van Leeuwenhoek">
        <title>Draft genome and description of Waterburya agarophytonicola gen. nov. sp. nov. (Pleurocapsales, Cyanobacteria): a seaweed symbiont.</title>
        <authorList>
            <person name="Bonthond G."/>
            <person name="Shalygin S."/>
            <person name="Bayer T."/>
            <person name="Weinberger F."/>
        </authorList>
    </citation>
    <scope>NUCLEOTIDE SEQUENCE</scope>
    <source>
        <strain evidence="2">KI4</strain>
    </source>
</reference>
<dbReference type="InterPro" id="IPR008613">
    <property type="entry name" value="Excalibur_Ca-bd_domain"/>
</dbReference>
<sequence>MTVEKSLPTVHTTIYHDPDVSNEVNDFSYQSSKKECRDFKYQETAQHYLDLYPEHKHLDSDRDGYACNNLTRLNGDILTPAIWNELLSRNIHKKQSSKKRESLTYSEVIEIVGFYPNANKGSRTIWSDPINNMSIQIRFHEGKIMDMKGIGF</sequence>
<protein>
    <submittedName>
        <fullName evidence="2">Excalibur calcium-binding domain-containing protein</fullName>
    </submittedName>
</protein>
<organism evidence="2 3">
    <name type="scientific">Waterburya agarophytonicola KI4</name>
    <dbReference type="NCBI Taxonomy" id="2874699"/>
    <lineage>
        <taxon>Bacteria</taxon>
        <taxon>Bacillati</taxon>
        <taxon>Cyanobacteriota</taxon>
        <taxon>Cyanophyceae</taxon>
        <taxon>Pleurocapsales</taxon>
        <taxon>Hyellaceae</taxon>
        <taxon>Waterburya</taxon>
        <taxon>Waterburya agarophytonicola</taxon>
    </lineage>
</organism>
<evidence type="ECO:0000313" key="3">
    <source>
        <dbReference type="Proteomes" id="UP000729733"/>
    </source>
</evidence>
<evidence type="ECO:0000313" key="2">
    <source>
        <dbReference type="EMBL" id="MCC0179067.1"/>
    </source>
</evidence>
<feature type="domain" description="Excalibur calcium-binding" evidence="1">
    <location>
        <begin position="34"/>
        <end position="67"/>
    </location>
</feature>
<dbReference type="RefSeq" id="WP_229642166.1">
    <property type="nucleotide sequence ID" value="NZ_JADWDC010000065.1"/>
</dbReference>